<dbReference type="AlphaFoldDB" id="A0AA88RSZ6"/>
<name>A0AA88RSZ6_9ASTE</name>
<evidence type="ECO:0000313" key="1">
    <source>
        <dbReference type="EMBL" id="KAK2991587.1"/>
    </source>
</evidence>
<dbReference type="Pfam" id="PF14223">
    <property type="entry name" value="Retrotran_gag_2"/>
    <property type="match status" value="1"/>
</dbReference>
<evidence type="ECO:0000313" key="2">
    <source>
        <dbReference type="Proteomes" id="UP001187471"/>
    </source>
</evidence>
<protein>
    <recommendedName>
        <fullName evidence="3">UBN2 domain-containing protein</fullName>
    </recommendedName>
</protein>
<organism evidence="1 2">
    <name type="scientific">Escallonia rubra</name>
    <dbReference type="NCBI Taxonomy" id="112253"/>
    <lineage>
        <taxon>Eukaryota</taxon>
        <taxon>Viridiplantae</taxon>
        <taxon>Streptophyta</taxon>
        <taxon>Embryophyta</taxon>
        <taxon>Tracheophyta</taxon>
        <taxon>Spermatophyta</taxon>
        <taxon>Magnoliopsida</taxon>
        <taxon>eudicotyledons</taxon>
        <taxon>Gunneridae</taxon>
        <taxon>Pentapetalae</taxon>
        <taxon>asterids</taxon>
        <taxon>campanulids</taxon>
        <taxon>Escalloniales</taxon>
        <taxon>Escalloniaceae</taxon>
        <taxon>Escallonia</taxon>
    </lineage>
</organism>
<reference evidence="1" key="1">
    <citation type="submission" date="2022-12" db="EMBL/GenBank/DDBJ databases">
        <title>Draft genome assemblies for two species of Escallonia (Escalloniales).</title>
        <authorList>
            <person name="Chanderbali A."/>
            <person name="Dervinis C."/>
            <person name="Anghel I."/>
            <person name="Soltis D."/>
            <person name="Soltis P."/>
            <person name="Zapata F."/>
        </authorList>
    </citation>
    <scope>NUCLEOTIDE SEQUENCE</scope>
    <source>
        <strain evidence="1">UCBG92.1500</strain>
        <tissue evidence="1">Leaf</tissue>
    </source>
</reference>
<sequence>MALRHKSQPVSSPPSSYRNAYRCNHLHQLIPSPPRLAITPVDAITITATSSLTQLEVTPVSIVTTATSSSSSTDIMSLTRRLPHYCCQSSMPAYGGLDMAKERGLDLGSVAEYEAFKMKANKFVNELYSRFTLIINGLKLLGKVYPQNKMVKKVLQFLPKRWEAKVTTIHEAKVLQSLPKSWWDL</sequence>
<evidence type="ECO:0008006" key="3">
    <source>
        <dbReference type="Google" id="ProtNLM"/>
    </source>
</evidence>
<keyword evidence="2" id="KW-1185">Reference proteome</keyword>
<proteinExistence type="predicted"/>
<dbReference type="EMBL" id="JAVXUO010000511">
    <property type="protein sequence ID" value="KAK2991587.1"/>
    <property type="molecule type" value="Genomic_DNA"/>
</dbReference>
<accession>A0AA88RSZ6</accession>
<gene>
    <name evidence="1" type="ORF">RJ640_025886</name>
</gene>
<comment type="caution">
    <text evidence="1">The sequence shown here is derived from an EMBL/GenBank/DDBJ whole genome shotgun (WGS) entry which is preliminary data.</text>
</comment>
<dbReference type="Proteomes" id="UP001187471">
    <property type="component" value="Unassembled WGS sequence"/>
</dbReference>